<name>A0A538SGB2_UNCEI</name>
<dbReference type="SMART" id="SM00448">
    <property type="entry name" value="REC"/>
    <property type="match status" value="1"/>
</dbReference>
<dbReference type="PROSITE" id="PS50043">
    <property type="entry name" value="HTH_LUXR_2"/>
    <property type="match status" value="1"/>
</dbReference>
<dbReference type="InterPro" id="IPR058245">
    <property type="entry name" value="NreC/VraR/RcsB-like_REC"/>
</dbReference>
<dbReference type="SMART" id="SM00421">
    <property type="entry name" value="HTH_LUXR"/>
    <property type="match status" value="1"/>
</dbReference>
<dbReference type="Proteomes" id="UP000316292">
    <property type="component" value="Unassembled WGS sequence"/>
</dbReference>
<accession>A0A538SGB2</accession>
<dbReference type="PANTHER" id="PTHR43214">
    <property type="entry name" value="TWO-COMPONENT RESPONSE REGULATOR"/>
    <property type="match status" value="1"/>
</dbReference>
<dbReference type="PRINTS" id="PR00038">
    <property type="entry name" value="HTHLUXR"/>
</dbReference>
<dbReference type="GO" id="GO:0006355">
    <property type="term" value="P:regulation of DNA-templated transcription"/>
    <property type="evidence" value="ECO:0007669"/>
    <property type="project" value="InterPro"/>
</dbReference>
<dbReference type="AlphaFoldDB" id="A0A538SGB2"/>
<dbReference type="InterPro" id="IPR039420">
    <property type="entry name" value="WalR-like"/>
</dbReference>
<feature type="modified residue" description="4-aspartylphosphate" evidence="3">
    <location>
        <position position="54"/>
    </location>
</feature>
<dbReference type="InterPro" id="IPR001789">
    <property type="entry name" value="Sig_transdc_resp-reg_receiver"/>
</dbReference>
<dbReference type="InterPro" id="IPR016032">
    <property type="entry name" value="Sig_transdc_resp-reg_C-effctor"/>
</dbReference>
<dbReference type="Pfam" id="PF00072">
    <property type="entry name" value="Response_reg"/>
    <property type="match status" value="1"/>
</dbReference>
<dbReference type="EMBL" id="VBOV01000223">
    <property type="protein sequence ID" value="TMQ56291.1"/>
    <property type="molecule type" value="Genomic_DNA"/>
</dbReference>
<gene>
    <name evidence="6" type="ORF">E6K71_02700</name>
    <name evidence="7" type="ORF">E6K75_08755</name>
</gene>
<evidence type="ECO:0000259" key="5">
    <source>
        <dbReference type="PROSITE" id="PS50110"/>
    </source>
</evidence>
<evidence type="ECO:0000256" key="2">
    <source>
        <dbReference type="ARBA" id="ARBA00023125"/>
    </source>
</evidence>
<feature type="domain" description="Response regulatory" evidence="5">
    <location>
        <begin position="3"/>
        <end position="119"/>
    </location>
</feature>
<dbReference type="GO" id="GO:0000160">
    <property type="term" value="P:phosphorelay signal transduction system"/>
    <property type="evidence" value="ECO:0007669"/>
    <property type="project" value="InterPro"/>
</dbReference>
<evidence type="ECO:0000256" key="1">
    <source>
        <dbReference type="ARBA" id="ARBA00022553"/>
    </source>
</evidence>
<evidence type="ECO:0000313" key="7">
    <source>
        <dbReference type="EMBL" id="TMQ56291.1"/>
    </source>
</evidence>
<dbReference type="SUPFAM" id="SSF52172">
    <property type="entry name" value="CheY-like"/>
    <property type="match status" value="1"/>
</dbReference>
<dbReference type="EMBL" id="VBOR01000035">
    <property type="protein sequence ID" value="TMQ50410.1"/>
    <property type="molecule type" value="Genomic_DNA"/>
</dbReference>
<dbReference type="Proteomes" id="UP000320913">
    <property type="component" value="Unassembled WGS sequence"/>
</dbReference>
<evidence type="ECO:0000313" key="9">
    <source>
        <dbReference type="Proteomes" id="UP000320913"/>
    </source>
</evidence>
<dbReference type="PROSITE" id="PS50110">
    <property type="entry name" value="RESPONSE_REGULATORY"/>
    <property type="match status" value="1"/>
</dbReference>
<reference evidence="8 9" key="1">
    <citation type="journal article" date="2019" name="Nat. Microbiol.">
        <title>Mediterranean grassland soil C-N compound turnover is dependent on rainfall and depth, and is mediated by genomically divergent microorganisms.</title>
        <authorList>
            <person name="Diamond S."/>
            <person name="Andeer P.F."/>
            <person name="Li Z."/>
            <person name="Crits-Christoph A."/>
            <person name="Burstein D."/>
            <person name="Anantharaman K."/>
            <person name="Lane K.R."/>
            <person name="Thomas B.C."/>
            <person name="Pan C."/>
            <person name="Northen T.R."/>
            <person name="Banfield J.F."/>
        </authorList>
    </citation>
    <scope>NUCLEOTIDE SEQUENCE [LARGE SCALE GENOMIC DNA]</scope>
    <source>
        <strain evidence="6">WS_1</strain>
        <strain evidence="7">WS_5</strain>
    </source>
</reference>
<dbReference type="InterPro" id="IPR000792">
    <property type="entry name" value="Tscrpt_reg_LuxR_C"/>
</dbReference>
<dbReference type="PROSITE" id="PS00622">
    <property type="entry name" value="HTH_LUXR_1"/>
    <property type="match status" value="1"/>
</dbReference>
<keyword evidence="2" id="KW-0238">DNA-binding</keyword>
<evidence type="ECO:0000259" key="4">
    <source>
        <dbReference type="PROSITE" id="PS50043"/>
    </source>
</evidence>
<dbReference type="Pfam" id="PF00196">
    <property type="entry name" value="GerE"/>
    <property type="match status" value="1"/>
</dbReference>
<organism evidence="6 8">
    <name type="scientific">Eiseniibacteriota bacterium</name>
    <dbReference type="NCBI Taxonomy" id="2212470"/>
    <lineage>
        <taxon>Bacteria</taxon>
        <taxon>Candidatus Eiseniibacteriota</taxon>
    </lineage>
</organism>
<dbReference type="CDD" id="cd06170">
    <property type="entry name" value="LuxR_C_like"/>
    <property type="match status" value="1"/>
</dbReference>
<comment type="caution">
    <text evidence="6">The sequence shown here is derived from an EMBL/GenBank/DDBJ whole genome shotgun (WGS) entry which is preliminary data.</text>
</comment>
<protein>
    <submittedName>
        <fullName evidence="6">Response regulator transcription factor</fullName>
    </submittedName>
</protein>
<dbReference type="Gene3D" id="3.40.50.2300">
    <property type="match status" value="1"/>
</dbReference>
<sequence length="210" mass="23066">MIHALIADDHAVVRRGLKELLTDSGRIAVEGEAGTARETLEKVRERDWDVLILDINLPDRSGLDILRDVKLERPQLPVLILTVCSEDQFAIRALRSGAAGYLTKESAPGQLVDAVQKVVSGGRYISAAVAERLALHVGANGNRPPQELLSDREHQVFRLLASGKTVSGIAVEMNLSVKTISTYRGRVLDKMGMRTNAELTYYAVRNQLVD</sequence>
<keyword evidence="1 3" id="KW-0597">Phosphoprotein</keyword>
<proteinExistence type="predicted"/>
<dbReference type="GO" id="GO:0003677">
    <property type="term" value="F:DNA binding"/>
    <property type="evidence" value="ECO:0007669"/>
    <property type="project" value="UniProtKB-KW"/>
</dbReference>
<evidence type="ECO:0000256" key="3">
    <source>
        <dbReference type="PROSITE-ProRule" id="PRU00169"/>
    </source>
</evidence>
<feature type="domain" description="HTH luxR-type" evidence="4">
    <location>
        <begin position="142"/>
        <end position="207"/>
    </location>
</feature>
<dbReference type="InterPro" id="IPR011006">
    <property type="entry name" value="CheY-like_superfamily"/>
</dbReference>
<dbReference type="CDD" id="cd17535">
    <property type="entry name" value="REC_NarL-like"/>
    <property type="match status" value="1"/>
</dbReference>
<dbReference type="SUPFAM" id="SSF46894">
    <property type="entry name" value="C-terminal effector domain of the bipartite response regulators"/>
    <property type="match status" value="1"/>
</dbReference>
<evidence type="ECO:0000313" key="8">
    <source>
        <dbReference type="Proteomes" id="UP000316292"/>
    </source>
</evidence>
<evidence type="ECO:0000313" key="6">
    <source>
        <dbReference type="EMBL" id="TMQ50410.1"/>
    </source>
</evidence>